<evidence type="ECO:0000313" key="2">
    <source>
        <dbReference type="EMBL" id="KAB8033471.1"/>
    </source>
</evidence>
<proteinExistence type="predicted"/>
<dbReference type="PROSITE" id="PS51257">
    <property type="entry name" value="PROKAR_LIPOPROTEIN"/>
    <property type="match status" value="1"/>
</dbReference>
<keyword evidence="3" id="KW-1185">Reference proteome</keyword>
<comment type="caution">
    <text evidence="2">The sequence shown here is derived from an EMBL/GenBank/DDBJ whole genome shotgun (WGS) entry which is preliminary data.</text>
</comment>
<keyword evidence="1" id="KW-0732">Signal</keyword>
<organism evidence="2 3">
    <name type="scientific">Fluviispira multicolorata</name>
    <dbReference type="NCBI Taxonomy" id="2654512"/>
    <lineage>
        <taxon>Bacteria</taxon>
        <taxon>Pseudomonadati</taxon>
        <taxon>Bdellovibrionota</taxon>
        <taxon>Oligoflexia</taxon>
        <taxon>Silvanigrellales</taxon>
        <taxon>Silvanigrellaceae</taxon>
        <taxon>Fluviispira</taxon>
    </lineage>
</organism>
<dbReference type="Proteomes" id="UP000442694">
    <property type="component" value="Unassembled WGS sequence"/>
</dbReference>
<evidence type="ECO:0000313" key="3">
    <source>
        <dbReference type="Proteomes" id="UP000442694"/>
    </source>
</evidence>
<accession>A0A833JEZ9</accession>
<evidence type="ECO:0000256" key="1">
    <source>
        <dbReference type="SAM" id="SignalP"/>
    </source>
</evidence>
<feature type="signal peptide" evidence="1">
    <location>
        <begin position="1"/>
        <end position="20"/>
    </location>
</feature>
<dbReference type="SUPFAM" id="SSF82171">
    <property type="entry name" value="DPP6 N-terminal domain-like"/>
    <property type="match status" value="1"/>
</dbReference>
<sequence length="366" mass="42304">MKVRLIFFSLLGFISCVSQNQSEQQNLIDSEINHVYAKISKTGIITCFPEGTQTADHKVAHCEASAVVFYDDKLVLGNDKPLLPPLSPVFSIDYKSIWNPNHQKITYYTDYNFIQPQKFEDFTISLDEKYIFAVTAFDRTPIEKNDANGTLIYWSTKDFHNVKYVQIKKGEQASNNIRKKLAQALDNPEYFKIEGLAILPKNKLLFGVREQGHNYNNFKYTIKLISVSYSENKESLILNDDFKLIYNFENANQYIKEDVGLSSIEWDKFNNRLLLLTSFESKGGSIGAYLWTLNLEDLNLGRDPTLVYNNEIPLKFNNKSEGMTVVNKKELFIINDDDRYVKPTEINGKQYYKKANEAIFNIVEFN</sequence>
<protein>
    <recommendedName>
        <fullName evidence="4">TolB-like 6-blade propeller-like</fullName>
    </recommendedName>
</protein>
<dbReference type="RefSeq" id="WP_152211557.1">
    <property type="nucleotide sequence ID" value="NZ_WFLN01000004.1"/>
</dbReference>
<dbReference type="AlphaFoldDB" id="A0A833JEZ9"/>
<feature type="chain" id="PRO_5032694820" description="TolB-like 6-blade propeller-like" evidence="1">
    <location>
        <begin position="21"/>
        <end position="366"/>
    </location>
</feature>
<dbReference type="EMBL" id="WFLN01000004">
    <property type="protein sequence ID" value="KAB8033471.1"/>
    <property type="molecule type" value="Genomic_DNA"/>
</dbReference>
<name>A0A833JEZ9_9BACT</name>
<gene>
    <name evidence="2" type="ORF">GCL57_01855</name>
</gene>
<reference evidence="2 3" key="1">
    <citation type="submission" date="2019-10" db="EMBL/GenBank/DDBJ databases">
        <title>New genus of Silvanigrellaceae.</title>
        <authorList>
            <person name="Pitt A."/>
            <person name="Hahn M.W."/>
        </authorList>
    </citation>
    <scope>NUCLEOTIDE SEQUENCE [LARGE SCALE GENOMIC DNA]</scope>
    <source>
        <strain evidence="2 3">33A1-SZDP</strain>
    </source>
</reference>
<evidence type="ECO:0008006" key="4">
    <source>
        <dbReference type="Google" id="ProtNLM"/>
    </source>
</evidence>